<keyword evidence="2" id="KW-0732">Signal</keyword>
<feature type="chain" id="PRO_5002174380" description="WAP domain-containing protein" evidence="2">
    <location>
        <begin position="21"/>
        <end position="82"/>
    </location>
</feature>
<evidence type="ECO:0000256" key="2">
    <source>
        <dbReference type="SAM" id="SignalP"/>
    </source>
</evidence>
<name>A0A0C3F344_PILCF</name>
<dbReference type="HOGENOM" id="CLU_2559104_0_0_1"/>
<gene>
    <name evidence="3" type="ORF">PILCRDRAFT_14389</name>
</gene>
<feature type="region of interest" description="Disordered" evidence="1">
    <location>
        <begin position="22"/>
        <end position="44"/>
    </location>
</feature>
<feature type="signal peptide" evidence="2">
    <location>
        <begin position="1"/>
        <end position="20"/>
    </location>
</feature>
<evidence type="ECO:0000313" key="4">
    <source>
        <dbReference type="Proteomes" id="UP000054166"/>
    </source>
</evidence>
<dbReference type="AlphaFoldDB" id="A0A0C3F344"/>
<organism evidence="3 4">
    <name type="scientific">Piloderma croceum (strain F 1598)</name>
    <dbReference type="NCBI Taxonomy" id="765440"/>
    <lineage>
        <taxon>Eukaryota</taxon>
        <taxon>Fungi</taxon>
        <taxon>Dikarya</taxon>
        <taxon>Basidiomycota</taxon>
        <taxon>Agaricomycotina</taxon>
        <taxon>Agaricomycetes</taxon>
        <taxon>Agaricomycetidae</taxon>
        <taxon>Atheliales</taxon>
        <taxon>Atheliaceae</taxon>
        <taxon>Piloderma</taxon>
    </lineage>
</organism>
<reference evidence="4" key="2">
    <citation type="submission" date="2015-01" db="EMBL/GenBank/DDBJ databases">
        <title>Evolutionary Origins and Diversification of the Mycorrhizal Mutualists.</title>
        <authorList>
            <consortium name="DOE Joint Genome Institute"/>
            <consortium name="Mycorrhizal Genomics Consortium"/>
            <person name="Kohler A."/>
            <person name="Kuo A."/>
            <person name="Nagy L.G."/>
            <person name="Floudas D."/>
            <person name="Copeland A."/>
            <person name="Barry K.W."/>
            <person name="Cichocki N."/>
            <person name="Veneault-Fourrey C."/>
            <person name="LaButti K."/>
            <person name="Lindquist E.A."/>
            <person name="Lipzen A."/>
            <person name="Lundell T."/>
            <person name="Morin E."/>
            <person name="Murat C."/>
            <person name="Riley R."/>
            <person name="Ohm R."/>
            <person name="Sun H."/>
            <person name="Tunlid A."/>
            <person name="Henrissat B."/>
            <person name="Grigoriev I.V."/>
            <person name="Hibbett D.S."/>
            <person name="Martin F."/>
        </authorList>
    </citation>
    <scope>NUCLEOTIDE SEQUENCE [LARGE SCALE GENOMIC DNA]</scope>
    <source>
        <strain evidence="4">F 1598</strain>
    </source>
</reference>
<dbReference type="EMBL" id="KN833060">
    <property type="protein sequence ID" value="KIM74489.1"/>
    <property type="molecule type" value="Genomic_DNA"/>
</dbReference>
<reference evidence="3 4" key="1">
    <citation type="submission" date="2014-04" db="EMBL/GenBank/DDBJ databases">
        <authorList>
            <consortium name="DOE Joint Genome Institute"/>
            <person name="Kuo A."/>
            <person name="Tarkka M."/>
            <person name="Buscot F."/>
            <person name="Kohler A."/>
            <person name="Nagy L.G."/>
            <person name="Floudas D."/>
            <person name="Copeland A."/>
            <person name="Barry K.W."/>
            <person name="Cichocki N."/>
            <person name="Veneault-Fourrey C."/>
            <person name="LaButti K."/>
            <person name="Lindquist E.A."/>
            <person name="Lipzen A."/>
            <person name="Lundell T."/>
            <person name="Morin E."/>
            <person name="Murat C."/>
            <person name="Sun H."/>
            <person name="Tunlid A."/>
            <person name="Henrissat B."/>
            <person name="Grigoriev I.V."/>
            <person name="Hibbett D.S."/>
            <person name="Martin F."/>
            <person name="Nordberg H.P."/>
            <person name="Cantor M.N."/>
            <person name="Hua S.X."/>
        </authorList>
    </citation>
    <scope>NUCLEOTIDE SEQUENCE [LARGE SCALE GENOMIC DNA]</scope>
    <source>
        <strain evidence="3 4">F 1598</strain>
    </source>
</reference>
<proteinExistence type="predicted"/>
<evidence type="ECO:0000313" key="3">
    <source>
        <dbReference type="EMBL" id="KIM74489.1"/>
    </source>
</evidence>
<sequence length="82" mass="8254">MRFNSGIMVLLSVLATTALARPAGDSAPDASAEPRATSAPPSGTDCAPIGSDCDPLTGKTCCTGVCALSLIRDKTCVPTPQM</sequence>
<accession>A0A0C3F344</accession>
<evidence type="ECO:0000256" key="1">
    <source>
        <dbReference type="SAM" id="MobiDB-lite"/>
    </source>
</evidence>
<protein>
    <recommendedName>
        <fullName evidence="5">WAP domain-containing protein</fullName>
    </recommendedName>
</protein>
<keyword evidence="4" id="KW-1185">Reference proteome</keyword>
<evidence type="ECO:0008006" key="5">
    <source>
        <dbReference type="Google" id="ProtNLM"/>
    </source>
</evidence>
<dbReference type="InParanoid" id="A0A0C3F344"/>
<dbReference type="Proteomes" id="UP000054166">
    <property type="component" value="Unassembled WGS sequence"/>
</dbReference>